<dbReference type="AlphaFoldDB" id="A0A7C9LNR9"/>
<dbReference type="RefSeq" id="WP_157460357.1">
    <property type="nucleotide sequence ID" value="NZ_WQLB01000026.1"/>
</dbReference>
<feature type="compositionally biased region" description="Low complexity" evidence="1">
    <location>
        <begin position="40"/>
        <end position="51"/>
    </location>
</feature>
<accession>A0A7C9LNR9</accession>
<gene>
    <name evidence="2" type="ORF">GO986_16245</name>
</gene>
<sequence>MSSKPATIDEQLQALNQRMNTLETDVRARLTQLDAFLASPPAGARGLQGPAGPQGPPGPVGPVPDLTPLQHLEAELRATQAALTAAQARLNQVADDGQARIERAITQVNLVTKGRDS</sequence>
<evidence type="ECO:0008006" key="4">
    <source>
        <dbReference type="Google" id="ProtNLM"/>
    </source>
</evidence>
<evidence type="ECO:0000313" key="2">
    <source>
        <dbReference type="EMBL" id="MVN88297.1"/>
    </source>
</evidence>
<name>A0A7C9LNR9_9DEIO</name>
<protein>
    <recommendedName>
        <fullName evidence="4">Collagen-like protein</fullName>
    </recommendedName>
</protein>
<evidence type="ECO:0000313" key="3">
    <source>
        <dbReference type="Proteomes" id="UP000483286"/>
    </source>
</evidence>
<reference evidence="2 3" key="1">
    <citation type="submission" date="2019-12" db="EMBL/GenBank/DDBJ databases">
        <title>Deinococcus sp. HMF7620 Genome sequencing and assembly.</title>
        <authorList>
            <person name="Kang H."/>
            <person name="Kim H."/>
            <person name="Joh K."/>
        </authorList>
    </citation>
    <scope>NUCLEOTIDE SEQUENCE [LARGE SCALE GENOMIC DNA]</scope>
    <source>
        <strain evidence="2 3">HMF7620</strain>
    </source>
</reference>
<organism evidence="2 3">
    <name type="scientific">Deinococcus arboris</name>
    <dbReference type="NCBI Taxonomy" id="2682977"/>
    <lineage>
        <taxon>Bacteria</taxon>
        <taxon>Thermotogati</taxon>
        <taxon>Deinococcota</taxon>
        <taxon>Deinococci</taxon>
        <taxon>Deinococcales</taxon>
        <taxon>Deinococcaceae</taxon>
        <taxon>Deinococcus</taxon>
    </lineage>
</organism>
<keyword evidence="3" id="KW-1185">Reference proteome</keyword>
<feature type="compositionally biased region" description="Pro residues" evidence="1">
    <location>
        <begin position="53"/>
        <end position="62"/>
    </location>
</feature>
<feature type="region of interest" description="Disordered" evidence="1">
    <location>
        <begin position="39"/>
        <end position="65"/>
    </location>
</feature>
<comment type="caution">
    <text evidence="2">The sequence shown here is derived from an EMBL/GenBank/DDBJ whole genome shotgun (WGS) entry which is preliminary data.</text>
</comment>
<dbReference type="EMBL" id="WQLB01000026">
    <property type="protein sequence ID" value="MVN88297.1"/>
    <property type="molecule type" value="Genomic_DNA"/>
</dbReference>
<evidence type="ECO:0000256" key="1">
    <source>
        <dbReference type="SAM" id="MobiDB-lite"/>
    </source>
</evidence>
<proteinExistence type="predicted"/>
<dbReference type="Proteomes" id="UP000483286">
    <property type="component" value="Unassembled WGS sequence"/>
</dbReference>